<sequence length="104" mass="12182">MRRDFEIELHIGDNRQMLRIGQPPGGGSGYDISYYENPDVNKYWHLGTVILSDGYWVFHMNPNNIVDMEGMELIAFLLNGDESNYPLRIEIRHARDPWQRKSCP</sequence>
<accession>A0A2T7BFE0</accession>
<evidence type="ECO:0000313" key="1">
    <source>
        <dbReference type="EMBL" id="PUZ24998.1"/>
    </source>
</evidence>
<evidence type="ECO:0000313" key="2">
    <source>
        <dbReference type="Proteomes" id="UP000244450"/>
    </source>
</evidence>
<reference evidence="1 2" key="1">
    <citation type="submission" date="2018-04" db="EMBL/GenBank/DDBJ databases">
        <title>Chitinophaga fuyangensis sp. nov., isolated from soil in a chemical factory.</title>
        <authorList>
            <person name="Chen K."/>
        </authorList>
    </citation>
    <scope>NUCLEOTIDE SEQUENCE [LARGE SCALE GENOMIC DNA]</scope>
    <source>
        <strain evidence="1 2">LY-1</strain>
    </source>
</reference>
<gene>
    <name evidence="1" type="ORF">DCC81_11840</name>
</gene>
<proteinExistence type="predicted"/>
<dbReference type="Proteomes" id="UP000244450">
    <property type="component" value="Unassembled WGS sequence"/>
</dbReference>
<dbReference type="AlphaFoldDB" id="A0A2T7BFE0"/>
<keyword evidence="2" id="KW-1185">Reference proteome</keyword>
<comment type="caution">
    <text evidence="1">The sequence shown here is derived from an EMBL/GenBank/DDBJ whole genome shotgun (WGS) entry which is preliminary data.</text>
</comment>
<dbReference type="EMBL" id="QCYK01000002">
    <property type="protein sequence ID" value="PUZ24998.1"/>
    <property type="molecule type" value="Genomic_DNA"/>
</dbReference>
<dbReference type="RefSeq" id="WP_108686835.1">
    <property type="nucleotide sequence ID" value="NZ_QCYK01000002.1"/>
</dbReference>
<organism evidence="1 2">
    <name type="scientific">Chitinophaga parva</name>
    <dbReference type="NCBI Taxonomy" id="2169414"/>
    <lineage>
        <taxon>Bacteria</taxon>
        <taxon>Pseudomonadati</taxon>
        <taxon>Bacteroidota</taxon>
        <taxon>Chitinophagia</taxon>
        <taxon>Chitinophagales</taxon>
        <taxon>Chitinophagaceae</taxon>
        <taxon>Chitinophaga</taxon>
    </lineage>
</organism>
<protein>
    <submittedName>
        <fullName evidence="1">Uncharacterized protein</fullName>
    </submittedName>
</protein>
<name>A0A2T7BFE0_9BACT</name>